<dbReference type="AlphaFoldDB" id="A0A9W8EEL7"/>
<reference evidence="7" key="1">
    <citation type="submission" date="2022-07" db="EMBL/GenBank/DDBJ databases">
        <title>Phylogenomic reconstructions and comparative analyses of Kickxellomycotina fungi.</title>
        <authorList>
            <person name="Reynolds N.K."/>
            <person name="Stajich J.E."/>
            <person name="Barry K."/>
            <person name="Grigoriev I.V."/>
            <person name="Crous P."/>
            <person name="Smith M.E."/>
        </authorList>
    </citation>
    <scope>NUCLEOTIDE SEQUENCE</scope>
    <source>
        <strain evidence="7">RSA 567</strain>
    </source>
</reference>
<dbReference type="PROSITE" id="PS51203">
    <property type="entry name" value="CS"/>
    <property type="match status" value="1"/>
</dbReference>
<evidence type="ECO:0000259" key="6">
    <source>
        <dbReference type="PROSITE" id="PS51401"/>
    </source>
</evidence>
<evidence type="ECO:0000313" key="7">
    <source>
        <dbReference type="EMBL" id="KAJ1984599.1"/>
    </source>
</evidence>
<protein>
    <recommendedName>
        <fullName evidence="9">HSP20-like chaperone</fullName>
    </recommendedName>
</protein>
<comment type="caution">
    <text evidence="7">The sequence shown here is derived from an EMBL/GenBank/DDBJ whole genome shotgun (WGS) entry which is preliminary data.</text>
</comment>
<dbReference type="PANTHER" id="PTHR46983">
    <property type="entry name" value="CYSTEINE AND HISTIDINE-RICH DOMAIN-CONTAINING PROTEIN 1"/>
    <property type="match status" value="1"/>
</dbReference>
<feature type="domain" description="CHORD" evidence="6">
    <location>
        <begin position="4"/>
        <end position="63"/>
    </location>
</feature>
<keyword evidence="3" id="KW-0862">Zinc</keyword>
<feature type="compositionally biased region" description="Polar residues" evidence="4">
    <location>
        <begin position="107"/>
        <end position="127"/>
    </location>
</feature>
<accession>A0A9W8EEL7</accession>
<keyword evidence="8" id="KW-1185">Reference proteome</keyword>
<organism evidence="7 8">
    <name type="scientific">Dimargaris verticillata</name>
    <dbReference type="NCBI Taxonomy" id="2761393"/>
    <lineage>
        <taxon>Eukaryota</taxon>
        <taxon>Fungi</taxon>
        <taxon>Fungi incertae sedis</taxon>
        <taxon>Zoopagomycota</taxon>
        <taxon>Kickxellomycotina</taxon>
        <taxon>Dimargaritomycetes</taxon>
        <taxon>Dimargaritales</taxon>
        <taxon>Dimargaritaceae</taxon>
        <taxon>Dimargaris</taxon>
    </lineage>
</organism>
<feature type="domain" description="CS" evidence="5">
    <location>
        <begin position="246"/>
        <end position="335"/>
    </location>
</feature>
<dbReference type="InterPro" id="IPR007051">
    <property type="entry name" value="CHORD_dom"/>
</dbReference>
<dbReference type="Gene3D" id="4.10.1130.20">
    <property type="match status" value="2"/>
</dbReference>
<dbReference type="InterPro" id="IPR008978">
    <property type="entry name" value="HSP20-like_chaperone"/>
</dbReference>
<dbReference type="SUPFAM" id="SSF49764">
    <property type="entry name" value="HSP20-like chaperones"/>
    <property type="match status" value="1"/>
</dbReference>
<evidence type="ECO:0000256" key="4">
    <source>
        <dbReference type="SAM" id="MobiDB-lite"/>
    </source>
</evidence>
<dbReference type="EMBL" id="JANBQB010000015">
    <property type="protein sequence ID" value="KAJ1984599.1"/>
    <property type="molecule type" value="Genomic_DNA"/>
</dbReference>
<gene>
    <name evidence="7" type="ORF">H4R34_000571</name>
</gene>
<dbReference type="Pfam" id="PF04969">
    <property type="entry name" value="CS"/>
    <property type="match status" value="1"/>
</dbReference>
<evidence type="ECO:0000256" key="2">
    <source>
        <dbReference type="ARBA" id="ARBA00022737"/>
    </source>
</evidence>
<dbReference type="CDD" id="cd06466">
    <property type="entry name" value="p23_CS_SGT1_like"/>
    <property type="match status" value="1"/>
</dbReference>
<proteinExistence type="predicted"/>
<dbReference type="InterPro" id="IPR007052">
    <property type="entry name" value="CS_dom"/>
</dbReference>
<name>A0A9W8EEL7_9FUNG</name>
<dbReference type="Pfam" id="PF04968">
    <property type="entry name" value="CHORD"/>
    <property type="match status" value="2"/>
</dbReference>
<dbReference type="Proteomes" id="UP001151582">
    <property type="component" value="Unassembled WGS sequence"/>
</dbReference>
<evidence type="ECO:0000256" key="3">
    <source>
        <dbReference type="ARBA" id="ARBA00022833"/>
    </source>
</evidence>
<sequence length="360" mass="38744">MPKCTHRGCEQDFDDAANGPQACHFHSGKPVFHEGLKGWSCCDKRVTSFDAFLQIPGCCTGAHSVAPIDSVTFSSTTDDSGEACLPNQVEPPATGLARSMDNVSLQTTTTTRAQPLAGSQPSASATSKKAIEEEEKEDPADAVIPPGTICKHRGCGYEYGSDVVSRGSAASPEAACQYHPGAPIFHEGSKGWSCCKRRVLEFEEFLKIKGCKSGKHRFLDASTTNGQSVASNQGTATNGGTDQLQKVDCRHDWYQTQSQVIMSIFAKNIDKAKSSITIGNQKIKAHLVLPNNRVYHEEIPLFLPIDPAASSYEVLSTKVELTLKKTSGVSWASLLPSENFTSWTTFGQGDSPLSLNHKSA</sequence>
<feature type="domain" description="CHORD" evidence="6">
    <location>
        <begin position="150"/>
        <end position="216"/>
    </location>
</feature>
<evidence type="ECO:0008006" key="9">
    <source>
        <dbReference type="Google" id="ProtNLM"/>
    </source>
</evidence>
<dbReference type="PANTHER" id="PTHR46983:SF3">
    <property type="entry name" value="CHPADIPLOID STATE MAINTENANCE PROTEIN CHPA"/>
    <property type="match status" value="1"/>
</dbReference>
<dbReference type="InterPro" id="IPR039790">
    <property type="entry name" value="CHRD1"/>
</dbReference>
<dbReference type="PROSITE" id="PS51401">
    <property type="entry name" value="CHORD"/>
    <property type="match status" value="2"/>
</dbReference>
<dbReference type="GO" id="GO:0046872">
    <property type="term" value="F:metal ion binding"/>
    <property type="evidence" value="ECO:0007669"/>
    <property type="project" value="UniProtKB-KW"/>
</dbReference>
<keyword evidence="2" id="KW-0677">Repeat</keyword>
<feature type="region of interest" description="Disordered" evidence="4">
    <location>
        <begin position="107"/>
        <end position="143"/>
    </location>
</feature>
<keyword evidence="1" id="KW-0479">Metal-binding</keyword>
<dbReference type="OrthoDB" id="1898560at2759"/>
<dbReference type="Gene3D" id="2.60.40.790">
    <property type="match status" value="1"/>
</dbReference>
<evidence type="ECO:0000259" key="5">
    <source>
        <dbReference type="PROSITE" id="PS51203"/>
    </source>
</evidence>
<evidence type="ECO:0000256" key="1">
    <source>
        <dbReference type="ARBA" id="ARBA00022723"/>
    </source>
</evidence>
<evidence type="ECO:0000313" key="8">
    <source>
        <dbReference type="Proteomes" id="UP001151582"/>
    </source>
</evidence>